<evidence type="ECO:0000256" key="1">
    <source>
        <dbReference type="SAM" id="Phobius"/>
    </source>
</evidence>
<reference evidence="2" key="1">
    <citation type="submission" date="2023-06" db="EMBL/GenBank/DDBJ databases">
        <title>Genomic analysis of the entomopathogenic nematode Steinernema hermaphroditum.</title>
        <authorList>
            <person name="Schwarz E.M."/>
            <person name="Heppert J.K."/>
            <person name="Baniya A."/>
            <person name="Schwartz H.T."/>
            <person name="Tan C.-H."/>
            <person name="Antoshechkin I."/>
            <person name="Sternberg P.W."/>
            <person name="Goodrich-Blair H."/>
            <person name="Dillman A.R."/>
        </authorList>
    </citation>
    <scope>NUCLEOTIDE SEQUENCE</scope>
    <source>
        <strain evidence="2">PS9179</strain>
        <tissue evidence="2">Whole animal</tissue>
    </source>
</reference>
<keyword evidence="1" id="KW-0812">Transmembrane</keyword>
<evidence type="ECO:0000313" key="2">
    <source>
        <dbReference type="EMBL" id="KAK0421149.1"/>
    </source>
</evidence>
<dbReference type="EMBL" id="JAUCMV010000002">
    <property type="protein sequence ID" value="KAK0421149.1"/>
    <property type="molecule type" value="Genomic_DNA"/>
</dbReference>
<dbReference type="AlphaFoldDB" id="A0AA39IDQ5"/>
<feature type="transmembrane region" description="Helical" evidence="1">
    <location>
        <begin position="21"/>
        <end position="40"/>
    </location>
</feature>
<protein>
    <submittedName>
        <fullName evidence="2">Uncharacterized protein</fullName>
    </submittedName>
</protein>
<organism evidence="2 3">
    <name type="scientific">Steinernema hermaphroditum</name>
    <dbReference type="NCBI Taxonomy" id="289476"/>
    <lineage>
        <taxon>Eukaryota</taxon>
        <taxon>Metazoa</taxon>
        <taxon>Ecdysozoa</taxon>
        <taxon>Nematoda</taxon>
        <taxon>Chromadorea</taxon>
        <taxon>Rhabditida</taxon>
        <taxon>Tylenchina</taxon>
        <taxon>Panagrolaimomorpha</taxon>
        <taxon>Strongyloidoidea</taxon>
        <taxon>Steinernematidae</taxon>
        <taxon>Steinernema</taxon>
    </lineage>
</organism>
<keyword evidence="3" id="KW-1185">Reference proteome</keyword>
<gene>
    <name evidence="2" type="ORF">QR680_015084</name>
</gene>
<keyword evidence="1" id="KW-0472">Membrane</keyword>
<sequence length="108" mass="12545">MATKYADRQLMRRIHIMTHSAVASLLDLVDFCASFMIVQLTPTVRTVQYELFNFITQRLMRSIKLLFMDPANDYVSWSDIRHSSSKNHGQEEVIKTFPSEGFMRLQAA</sequence>
<proteinExistence type="predicted"/>
<comment type="caution">
    <text evidence="2">The sequence shown here is derived from an EMBL/GenBank/DDBJ whole genome shotgun (WGS) entry which is preliminary data.</text>
</comment>
<dbReference type="Proteomes" id="UP001175271">
    <property type="component" value="Unassembled WGS sequence"/>
</dbReference>
<evidence type="ECO:0000313" key="3">
    <source>
        <dbReference type="Proteomes" id="UP001175271"/>
    </source>
</evidence>
<keyword evidence="1" id="KW-1133">Transmembrane helix</keyword>
<accession>A0AA39IDQ5</accession>
<name>A0AA39IDQ5_9BILA</name>